<name>A0A090LKA1_STRRB</name>
<dbReference type="GeneID" id="36382565"/>
<dbReference type="CTD" id="36382565"/>
<reference evidence="3" key="2">
    <citation type="submission" date="2020-12" db="UniProtKB">
        <authorList>
            <consortium name="WormBaseParasite"/>
        </authorList>
    </citation>
    <scope>IDENTIFICATION</scope>
</reference>
<accession>A0A090LKA1</accession>
<protein>
    <submittedName>
        <fullName evidence="1 3">Uncharacterized protein</fullName>
    </submittedName>
</protein>
<organism evidence="1">
    <name type="scientific">Strongyloides ratti</name>
    <name type="common">Parasitic roundworm</name>
    <dbReference type="NCBI Taxonomy" id="34506"/>
    <lineage>
        <taxon>Eukaryota</taxon>
        <taxon>Metazoa</taxon>
        <taxon>Ecdysozoa</taxon>
        <taxon>Nematoda</taxon>
        <taxon>Chromadorea</taxon>
        <taxon>Rhabditida</taxon>
        <taxon>Tylenchina</taxon>
        <taxon>Panagrolaimomorpha</taxon>
        <taxon>Strongyloidoidea</taxon>
        <taxon>Strongyloididae</taxon>
        <taxon>Strongyloides</taxon>
    </lineage>
</organism>
<dbReference type="EMBL" id="LN609529">
    <property type="protein sequence ID" value="CEF70192.1"/>
    <property type="molecule type" value="Genomic_DNA"/>
</dbReference>
<proteinExistence type="predicted"/>
<dbReference type="RefSeq" id="XP_024509391.1">
    <property type="nucleotide sequence ID" value="XM_024643755.1"/>
</dbReference>
<dbReference type="AlphaFoldDB" id="A0A090LKA1"/>
<gene>
    <name evidence="1 3 4" type="ORF">SRAE_2000482600</name>
</gene>
<reference evidence="1 2" key="1">
    <citation type="submission" date="2014-09" db="EMBL/GenBank/DDBJ databases">
        <authorList>
            <person name="Martin A.A."/>
        </authorList>
    </citation>
    <scope>NUCLEOTIDE SEQUENCE</scope>
    <source>
        <strain evidence="2">ED321</strain>
        <strain evidence="1">ED321 Heterogonic</strain>
    </source>
</reference>
<evidence type="ECO:0000313" key="4">
    <source>
        <dbReference type="WormBase" id="SRAE_2000482600"/>
    </source>
</evidence>
<dbReference type="Proteomes" id="UP000035682">
    <property type="component" value="Unplaced"/>
</dbReference>
<sequence length="179" mass="19732">MTSTVIIPVTSIPYISSNFLTSTDIISSTLKDENVSTTSFLSTTLPSTDIIKLTTLSIFPVTKSKIANPFLIKLNRTTSQVPLTSSPLTSTSNSTLSLTTTEKTIENIIEIPIFSLKQISNLISNIETNITNIIHNTNLTNIQDINSFLATFNSQIQSVFINSLFILRNDIILNNTIFQ</sequence>
<keyword evidence="2" id="KW-1185">Reference proteome</keyword>
<evidence type="ECO:0000313" key="2">
    <source>
        <dbReference type="Proteomes" id="UP000035682"/>
    </source>
</evidence>
<evidence type="ECO:0000313" key="3">
    <source>
        <dbReference type="WBParaSite" id="SRAE_2000482600.1"/>
    </source>
</evidence>
<dbReference type="WBParaSite" id="SRAE_2000482600.1">
    <property type="protein sequence ID" value="SRAE_2000482600.1"/>
    <property type="gene ID" value="WBGene00265072"/>
</dbReference>
<evidence type="ECO:0000313" key="1">
    <source>
        <dbReference type="EMBL" id="CEF70192.1"/>
    </source>
</evidence>
<dbReference type="WormBase" id="SRAE_2000482600">
    <property type="protein sequence ID" value="SRP09237"/>
    <property type="gene ID" value="WBGene00265072"/>
</dbReference>